<evidence type="ECO:0000256" key="5">
    <source>
        <dbReference type="ARBA" id="ARBA00023136"/>
    </source>
</evidence>
<evidence type="ECO:0000256" key="6">
    <source>
        <dbReference type="SAM" id="Phobius"/>
    </source>
</evidence>
<feature type="transmembrane region" description="Helical" evidence="6">
    <location>
        <begin position="100"/>
        <end position="121"/>
    </location>
</feature>
<feature type="transmembrane region" description="Helical" evidence="6">
    <location>
        <begin position="29"/>
        <end position="52"/>
    </location>
</feature>
<dbReference type="OMA" id="VEMWYHI"/>
<keyword evidence="8" id="KW-1185">Reference proteome</keyword>
<feature type="transmembrane region" description="Helical" evidence="6">
    <location>
        <begin position="64"/>
        <end position="88"/>
    </location>
</feature>
<name>T1JKW7_STRMM</name>
<dbReference type="PANTHER" id="PTHR22779">
    <property type="entry name" value="SD17342P"/>
    <property type="match status" value="1"/>
</dbReference>
<evidence type="ECO:0000256" key="3">
    <source>
        <dbReference type="ARBA" id="ARBA00022692"/>
    </source>
</evidence>
<evidence type="ECO:0008006" key="9">
    <source>
        <dbReference type="Google" id="ProtNLM"/>
    </source>
</evidence>
<keyword evidence="4 6" id="KW-1133">Transmembrane helix</keyword>
<dbReference type="PhylomeDB" id="T1JKW7"/>
<reference evidence="8" key="1">
    <citation type="submission" date="2011-05" db="EMBL/GenBank/DDBJ databases">
        <authorList>
            <person name="Richards S.R."/>
            <person name="Qu J."/>
            <person name="Jiang H."/>
            <person name="Jhangiani S.N."/>
            <person name="Agravi P."/>
            <person name="Goodspeed R."/>
            <person name="Gross S."/>
            <person name="Mandapat C."/>
            <person name="Jackson L."/>
            <person name="Mathew T."/>
            <person name="Pu L."/>
            <person name="Thornton R."/>
            <person name="Saada N."/>
            <person name="Wilczek-Boney K.B."/>
            <person name="Lee S."/>
            <person name="Kovar C."/>
            <person name="Wu Y."/>
            <person name="Scherer S.E."/>
            <person name="Worley K.C."/>
            <person name="Muzny D.M."/>
            <person name="Gibbs R."/>
        </authorList>
    </citation>
    <scope>NUCLEOTIDE SEQUENCE</scope>
    <source>
        <strain evidence="8">Brora</strain>
    </source>
</reference>
<dbReference type="AlphaFoldDB" id="T1JKW7"/>
<dbReference type="eggNOG" id="KOG4349">
    <property type="taxonomic scope" value="Eukaryota"/>
</dbReference>
<comment type="similarity">
    <text evidence="2">Belongs to the TMEM170 family.</text>
</comment>
<dbReference type="InterPro" id="IPR019334">
    <property type="entry name" value="TMEM170A/B/YPR153W-like"/>
</dbReference>
<evidence type="ECO:0000313" key="7">
    <source>
        <dbReference type="EnsemblMetazoa" id="SMAR014497-PA"/>
    </source>
</evidence>
<evidence type="ECO:0000256" key="1">
    <source>
        <dbReference type="ARBA" id="ARBA00004141"/>
    </source>
</evidence>
<proteinExistence type="inferred from homology"/>
<keyword evidence="5 6" id="KW-0472">Membrane</keyword>
<organism evidence="7 8">
    <name type="scientific">Strigamia maritima</name>
    <name type="common">European centipede</name>
    <name type="synonym">Geophilus maritimus</name>
    <dbReference type="NCBI Taxonomy" id="126957"/>
    <lineage>
        <taxon>Eukaryota</taxon>
        <taxon>Metazoa</taxon>
        <taxon>Ecdysozoa</taxon>
        <taxon>Arthropoda</taxon>
        <taxon>Myriapoda</taxon>
        <taxon>Chilopoda</taxon>
        <taxon>Pleurostigmophora</taxon>
        <taxon>Geophilomorpha</taxon>
        <taxon>Linotaeniidae</taxon>
        <taxon>Strigamia</taxon>
    </lineage>
</organism>
<evidence type="ECO:0000313" key="8">
    <source>
        <dbReference type="Proteomes" id="UP000014500"/>
    </source>
</evidence>
<dbReference type="GO" id="GO:0016020">
    <property type="term" value="C:membrane"/>
    <property type="evidence" value="ECO:0007669"/>
    <property type="project" value="UniProtKB-SubCell"/>
</dbReference>
<dbReference type="EnsemblMetazoa" id="SMAR014497-RA">
    <property type="protein sequence ID" value="SMAR014497-PA"/>
    <property type="gene ID" value="SMAR014497"/>
</dbReference>
<comment type="subcellular location">
    <subcellularLocation>
        <location evidence="1">Membrane</location>
        <topology evidence="1">Multi-pass membrane protein</topology>
    </subcellularLocation>
</comment>
<sequence length="123" mass="13490">MAAVIFCRRTLVASVKLAVVPRLQMWYQVFLWALFSSLLVHFVAATIAFSLLRKHKYGRFVPVIIVAMGFLGPLTGGILTSAAIAGVYRAASFRMAPLYPLIWGVGQTFLAAVLSFTRILATL</sequence>
<dbReference type="Pfam" id="PF10190">
    <property type="entry name" value="Tmemb_170"/>
    <property type="match status" value="1"/>
</dbReference>
<evidence type="ECO:0000256" key="2">
    <source>
        <dbReference type="ARBA" id="ARBA00006325"/>
    </source>
</evidence>
<reference evidence="7" key="2">
    <citation type="submission" date="2015-02" db="UniProtKB">
        <authorList>
            <consortium name="EnsemblMetazoa"/>
        </authorList>
    </citation>
    <scope>IDENTIFICATION</scope>
</reference>
<evidence type="ECO:0000256" key="4">
    <source>
        <dbReference type="ARBA" id="ARBA00022989"/>
    </source>
</evidence>
<dbReference type="EMBL" id="JH429910">
    <property type="status" value="NOT_ANNOTATED_CDS"/>
    <property type="molecule type" value="Genomic_DNA"/>
</dbReference>
<dbReference type="HOGENOM" id="CLU_149050_1_0_1"/>
<dbReference type="PANTHER" id="PTHR22779:SF6">
    <property type="entry name" value="SD17342P"/>
    <property type="match status" value="1"/>
</dbReference>
<protein>
    <recommendedName>
        <fullName evidence="9">Transmembrane protein 170A</fullName>
    </recommendedName>
</protein>
<keyword evidence="3 6" id="KW-0812">Transmembrane</keyword>
<dbReference type="Proteomes" id="UP000014500">
    <property type="component" value="Unassembled WGS sequence"/>
</dbReference>
<accession>T1JKW7</accession>